<keyword evidence="7" id="KW-1185">Reference proteome</keyword>
<dbReference type="AlphaFoldDB" id="A0A8J6JLV1"/>
<dbReference type="InterPro" id="IPR016030">
    <property type="entry name" value="CblAdoTrfase-like"/>
</dbReference>
<evidence type="ECO:0000256" key="4">
    <source>
        <dbReference type="SAM" id="MobiDB-lite"/>
    </source>
</evidence>
<feature type="region of interest" description="Disordered" evidence="4">
    <location>
        <begin position="48"/>
        <end position="70"/>
    </location>
</feature>
<dbReference type="EMBL" id="JACOPQ010000015">
    <property type="protein sequence ID" value="MBC5738398.1"/>
    <property type="molecule type" value="Genomic_DNA"/>
</dbReference>
<evidence type="ECO:0000313" key="7">
    <source>
        <dbReference type="Proteomes" id="UP000607645"/>
    </source>
</evidence>
<evidence type="ECO:0000256" key="3">
    <source>
        <dbReference type="ARBA" id="ARBA00022840"/>
    </source>
</evidence>
<organism evidence="6 7">
    <name type="scientific">Lawsonibacter faecis</name>
    <dbReference type="NCBI Taxonomy" id="2763052"/>
    <lineage>
        <taxon>Bacteria</taxon>
        <taxon>Bacillati</taxon>
        <taxon>Bacillota</taxon>
        <taxon>Clostridia</taxon>
        <taxon>Eubacteriales</taxon>
        <taxon>Oscillospiraceae</taxon>
        <taxon>Lawsonibacter</taxon>
    </lineage>
</organism>
<keyword evidence="2" id="KW-0547">Nucleotide-binding</keyword>
<proteinExistence type="predicted"/>
<accession>A0A8J6JLV1</accession>
<dbReference type="Gene3D" id="1.20.1200.10">
    <property type="entry name" value="Cobalamin adenosyltransferase-like"/>
    <property type="match status" value="1"/>
</dbReference>
<comment type="caution">
    <text evidence="6">The sequence shown here is derived from an EMBL/GenBank/DDBJ whole genome shotgun (WGS) entry which is preliminary data.</text>
</comment>
<dbReference type="InterPro" id="IPR036451">
    <property type="entry name" value="CblAdoTrfase-like_sf"/>
</dbReference>
<dbReference type="SUPFAM" id="SSF89028">
    <property type="entry name" value="Cobalamin adenosyltransferase-like"/>
    <property type="match status" value="1"/>
</dbReference>
<dbReference type="Pfam" id="PF01923">
    <property type="entry name" value="Cob_adeno_trans"/>
    <property type="match status" value="1"/>
</dbReference>
<evidence type="ECO:0000256" key="1">
    <source>
        <dbReference type="ARBA" id="ARBA00022679"/>
    </source>
</evidence>
<evidence type="ECO:0000259" key="5">
    <source>
        <dbReference type="Pfam" id="PF01923"/>
    </source>
</evidence>
<protein>
    <submittedName>
        <fullName evidence="6">ATP-binding protein</fullName>
    </submittedName>
</protein>
<evidence type="ECO:0000256" key="2">
    <source>
        <dbReference type="ARBA" id="ARBA00022741"/>
    </source>
</evidence>
<sequence>MALLTEEDVRRMSNGGTRGPVVVRREEVLTPGAKDYLSAHKVEVVYPEGKSEGHGAGTSPRPAKAGGEKPAARYRTLFGADLYEKPEHMTHLKGNILVFKDHPRIAFRGYIDLLEAEITLAQHAAAGEGYGTLAEELEEVLDFVRRFIRFDVLDENLGEMRLCGYTPGELREYSHYPEKHFGQPHFLIRYTDGPAILAVNKVRTIVRQTELAAYRAFRDADGNVTRDDIILGLNRLSSLMWIMMIKLKAGKYQKG</sequence>
<dbReference type="Proteomes" id="UP000607645">
    <property type="component" value="Unassembled WGS sequence"/>
</dbReference>
<dbReference type="PIRSF" id="PIRSF012294">
    <property type="entry name" value="ATR_EutT"/>
    <property type="match status" value="1"/>
</dbReference>
<dbReference type="InterPro" id="IPR009194">
    <property type="entry name" value="AdoTrfase_EutT"/>
</dbReference>
<gene>
    <name evidence="6" type="ORF">H8S62_15410</name>
</gene>
<dbReference type="RefSeq" id="WP_155150176.1">
    <property type="nucleotide sequence ID" value="NZ_JACOPQ010000015.1"/>
</dbReference>
<evidence type="ECO:0000313" key="6">
    <source>
        <dbReference type="EMBL" id="MBC5738398.1"/>
    </source>
</evidence>
<dbReference type="GO" id="GO:0008817">
    <property type="term" value="F:corrinoid adenosyltransferase activity"/>
    <property type="evidence" value="ECO:0007669"/>
    <property type="project" value="InterPro"/>
</dbReference>
<dbReference type="GO" id="GO:0006580">
    <property type="term" value="P:ethanolamine metabolic process"/>
    <property type="evidence" value="ECO:0007669"/>
    <property type="project" value="InterPro"/>
</dbReference>
<reference evidence="6" key="1">
    <citation type="submission" date="2020-08" db="EMBL/GenBank/DDBJ databases">
        <title>Genome public.</title>
        <authorList>
            <person name="Liu C."/>
            <person name="Sun Q."/>
        </authorList>
    </citation>
    <scope>NUCLEOTIDE SEQUENCE</scope>
    <source>
        <strain evidence="6">NSJ-52</strain>
    </source>
</reference>
<dbReference type="GO" id="GO:0005524">
    <property type="term" value="F:ATP binding"/>
    <property type="evidence" value="ECO:0007669"/>
    <property type="project" value="UniProtKB-KW"/>
</dbReference>
<name>A0A8J6JLV1_9FIRM</name>
<feature type="domain" description="Cobalamin adenosyltransferase-like" evidence="5">
    <location>
        <begin position="85"/>
        <end position="246"/>
    </location>
</feature>
<dbReference type="GO" id="GO:0009236">
    <property type="term" value="P:cobalamin biosynthetic process"/>
    <property type="evidence" value="ECO:0007669"/>
    <property type="project" value="InterPro"/>
</dbReference>
<keyword evidence="1" id="KW-0808">Transferase</keyword>
<keyword evidence="3 6" id="KW-0067">ATP-binding</keyword>